<dbReference type="EMBL" id="BAABBR010000001">
    <property type="protein sequence ID" value="GAA4026941.1"/>
    <property type="molecule type" value="Genomic_DNA"/>
</dbReference>
<dbReference type="Proteomes" id="UP001424459">
    <property type="component" value="Unassembled WGS sequence"/>
</dbReference>
<dbReference type="RefSeq" id="WP_344695091.1">
    <property type="nucleotide sequence ID" value="NZ_BAABBR010000001.1"/>
</dbReference>
<name>A0ABP7TJ32_9SPHN</name>
<proteinExistence type="predicted"/>
<evidence type="ECO:0000313" key="2">
    <source>
        <dbReference type="Proteomes" id="UP001424459"/>
    </source>
</evidence>
<reference evidence="2" key="1">
    <citation type="journal article" date="2019" name="Int. J. Syst. Evol. Microbiol.">
        <title>The Global Catalogue of Microorganisms (GCM) 10K type strain sequencing project: providing services to taxonomists for standard genome sequencing and annotation.</title>
        <authorList>
            <consortium name="The Broad Institute Genomics Platform"/>
            <consortium name="The Broad Institute Genome Sequencing Center for Infectious Disease"/>
            <person name="Wu L."/>
            <person name="Ma J."/>
        </authorList>
    </citation>
    <scope>NUCLEOTIDE SEQUENCE [LARGE SCALE GENOMIC DNA]</scope>
    <source>
        <strain evidence="2">JCM 17564</strain>
    </source>
</reference>
<comment type="caution">
    <text evidence="1">The sequence shown here is derived from an EMBL/GenBank/DDBJ whole genome shotgun (WGS) entry which is preliminary data.</text>
</comment>
<keyword evidence="2" id="KW-1185">Reference proteome</keyword>
<gene>
    <name evidence="1" type="ORF">GCM10022281_01960</name>
</gene>
<organism evidence="1 2">
    <name type="scientific">Sphingomonas rosea</name>
    <dbReference type="NCBI Taxonomy" id="335605"/>
    <lineage>
        <taxon>Bacteria</taxon>
        <taxon>Pseudomonadati</taxon>
        <taxon>Pseudomonadota</taxon>
        <taxon>Alphaproteobacteria</taxon>
        <taxon>Sphingomonadales</taxon>
        <taxon>Sphingomonadaceae</taxon>
        <taxon>Sphingomonas</taxon>
    </lineage>
</organism>
<accession>A0ABP7TJ32</accession>
<dbReference type="Pfam" id="PF23148">
    <property type="entry name" value="Gp77"/>
    <property type="match status" value="1"/>
</dbReference>
<sequence length="93" mass="10297">MTLVLKDPASSLDYRVDWASRYLSDDTLEESNWSVVPVEPGGVTIDGTRFDQASTTVLISGGKPGKLYRLLNQVVTAQGREDSRSILIRVEVR</sequence>
<dbReference type="InterPro" id="IPR056928">
    <property type="entry name" value="Gp77-like"/>
</dbReference>
<evidence type="ECO:0000313" key="1">
    <source>
        <dbReference type="EMBL" id="GAA4026941.1"/>
    </source>
</evidence>
<protein>
    <submittedName>
        <fullName evidence="1">Uncharacterized protein</fullName>
    </submittedName>
</protein>